<comment type="caution">
    <text evidence="1">The sequence shown here is derived from an EMBL/GenBank/DDBJ whole genome shotgun (WGS) entry which is preliminary data.</text>
</comment>
<sequence>MADTEDPAKRILGNVPDSLKREIGTEPFKAWSDRNKALRTFAGSVMDRIRVDEVWLTPDPEEKERWVAKVVCGMRIEEGERPGFLSQTLSIVVQIW</sequence>
<dbReference type="EMBL" id="JBANRG010000002">
    <property type="protein sequence ID" value="KAK7470039.1"/>
    <property type="molecule type" value="Genomic_DNA"/>
</dbReference>
<dbReference type="Proteomes" id="UP001498398">
    <property type="component" value="Unassembled WGS sequence"/>
</dbReference>
<organism evidence="1 2">
    <name type="scientific">Marasmiellus scandens</name>
    <dbReference type="NCBI Taxonomy" id="2682957"/>
    <lineage>
        <taxon>Eukaryota</taxon>
        <taxon>Fungi</taxon>
        <taxon>Dikarya</taxon>
        <taxon>Basidiomycota</taxon>
        <taxon>Agaricomycotina</taxon>
        <taxon>Agaricomycetes</taxon>
        <taxon>Agaricomycetidae</taxon>
        <taxon>Agaricales</taxon>
        <taxon>Marasmiineae</taxon>
        <taxon>Omphalotaceae</taxon>
        <taxon>Marasmiellus</taxon>
    </lineage>
</organism>
<protein>
    <submittedName>
        <fullName evidence="1">Uncharacterized protein</fullName>
    </submittedName>
</protein>
<reference evidence="1 2" key="1">
    <citation type="submission" date="2024-01" db="EMBL/GenBank/DDBJ databases">
        <title>A draft genome for the cacao thread blight pathogen Marasmiellus scandens.</title>
        <authorList>
            <person name="Baruah I.K."/>
            <person name="Leung J."/>
            <person name="Bukari Y."/>
            <person name="Amoako-Attah I."/>
            <person name="Meinhardt L.W."/>
            <person name="Bailey B.A."/>
            <person name="Cohen S.P."/>
        </authorList>
    </citation>
    <scope>NUCLEOTIDE SEQUENCE [LARGE SCALE GENOMIC DNA]</scope>
    <source>
        <strain evidence="1 2">GH-19</strain>
    </source>
</reference>
<evidence type="ECO:0000313" key="2">
    <source>
        <dbReference type="Proteomes" id="UP001498398"/>
    </source>
</evidence>
<keyword evidence="2" id="KW-1185">Reference proteome</keyword>
<gene>
    <name evidence="1" type="ORF">VKT23_001475</name>
</gene>
<accession>A0ABR1JZL0</accession>
<evidence type="ECO:0000313" key="1">
    <source>
        <dbReference type="EMBL" id="KAK7470039.1"/>
    </source>
</evidence>
<proteinExistence type="predicted"/>
<name>A0ABR1JZL0_9AGAR</name>